<feature type="signal peptide" evidence="1">
    <location>
        <begin position="1"/>
        <end position="26"/>
    </location>
</feature>
<sequence>MLMKTFFPTLYLVLQIALSFPWSISAVPDTSIAVSIAHLQEAFAGNCPSETNDETITCEDALPYINQAIQKYGLRTRGQRAAYIANMAYEGAYLRYNYNIVIRSQGTRSILPAVSLRTFVDANKDVQDLWPDYPMNVNETEIADVLVKANLDFEPGAWWTVSGPGCSRVASRLSDSNSSFVAWETTCINGGADTIVDRLAIYRNVYNALQ</sequence>
<feature type="chain" id="PRO_5012237555" description="Lysozyme-like domain-containing protein" evidence="1">
    <location>
        <begin position="27"/>
        <end position="210"/>
    </location>
</feature>
<keyword evidence="3" id="KW-1185">Reference proteome</keyword>
<proteinExistence type="predicted"/>
<dbReference type="OrthoDB" id="2349272at2759"/>
<dbReference type="RefSeq" id="XP_021878386.1">
    <property type="nucleotide sequence ID" value="XM_022028018.1"/>
</dbReference>
<name>A0A1Y2GE66_9FUNG</name>
<dbReference type="InParanoid" id="A0A1Y2GE66"/>
<dbReference type="EMBL" id="MCFF01000037">
    <property type="protein sequence ID" value="ORZ08458.1"/>
    <property type="molecule type" value="Genomic_DNA"/>
</dbReference>
<gene>
    <name evidence="2" type="ORF">BCR41DRAFT_388568</name>
</gene>
<dbReference type="GeneID" id="33569861"/>
<keyword evidence="1" id="KW-0732">Signal</keyword>
<evidence type="ECO:0000256" key="1">
    <source>
        <dbReference type="SAM" id="SignalP"/>
    </source>
</evidence>
<organism evidence="2 3">
    <name type="scientific">Lobosporangium transversale</name>
    <dbReference type="NCBI Taxonomy" id="64571"/>
    <lineage>
        <taxon>Eukaryota</taxon>
        <taxon>Fungi</taxon>
        <taxon>Fungi incertae sedis</taxon>
        <taxon>Mucoromycota</taxon>
        <taxon>Mortierellomycotina</taxon>
        <taxon>Mortierellomycetes</taxon>
        <taxon>Mortierellales</taxon>
        <taxon>Mortierellaceae</taxon>
        <taxon>Lobosporangium</taxon>
    </lineage>
</organism>
<dbReference type="AlphaFoldDB" id="A0A1Y2GE66"/>
<evidence type="ECO:0008006" key="4">
    <source>
        <dbReference type="Google" id="ProtNLM"/>
    </source>
</evidence>
<comment type="caution">
    <text evidence="2">The sequence shown here is derived from an EMBL/GenBank/DDBJ whole genome shotgun (WGS) entry which is preliminary data.</text>
</comment>
<dbReference type="Proteomes" id="UP000193648">
    <property type="component" value="Unassembled WGS sequence"/>
</dbReference>
<evidence type="ECO:0000313" key="3">
    <source>
        <dbReference type="Proteomes" id="UP000193648"/>
    </source>
</evidence>
<reference evidence="2 3" key="1">
    <citation type="submission" date="2016-07" db="EMBL/GenBank/DDBJ databases">
        <title>Pervasive Adenine N6-methylation of Active Genes in Fungi.</title>
        <authorList>
            <consortium name="DOE Joint Genome Institute"/>
            <person name="Mondo S.J."/>
            <person name="Dannebaum R.O."/>
            <person name="Kuo R.C."/>
            <person name="Labutti K."/>
            <person name="Haridas S."/>
            <person name="Kuo A."/>
            <person name="Salamov A."/>
            <person name="Ahrendt S.R."/>
            <person name="Lipzen A."/>
            <person name="Sullivan W."/>
            <person name="Andreopoulos W.B."/>
            <person name="Clum A."/>
            <person name="Lindquist E."/>
            <person name="Daum C."/>
            <person name="Ramamoorthy G.K."/>
            <person name="Gryganskyi A."/>
            <person name="Culley D."/>
            <person name="Magnuson J.K."/>
            <person name="James T.Y."/>
            <person name="O'Malley M.A."/>
            <person name="Stajich J.E."/>
            <person name="Spatafora J.W."/>
            <person name="Visel A."/>
            <person name="Grigoriev I.V."/>
        </authorList>
    </citation>
    <scope>NUCLEOTIDE SEQUENCE [LARGE SCALE GENOMIC DNA]</scope>
    <source>
        <strain evidence="2 3">NRRL 3116</strain>
    </source>
</reference>
<evidence type="ECO:0000313" key="2">
    <source>
        <dbReference type="EMBL" id="ORZ08458.1"/>
    </source>
</evidence>
<protein>
    <recommendedName>
        <fullName evidence="4">Lysozyme-like domain-containing protein</fullName>
    </recommendedName>
</protein>
<accession>A0A1Y2GE66</accession>